<dbReference type="OrthoDB" id="2831558at2759"/>
<dbReference type="AlphaFoldDB" id="A0A9P7G1X1"/>
<dbReference type="InterPro" id="IPR002575">
    <property type="entry name" value="Aminoglycoside_PTrfase"/>
</dbReference>
<reference evidence="2" key="1">
    <citation type="submission" date="2020-07" db="EMBL/GenBank/DDBJ databases">
        <authorList>
            <person name="Nieuwenhuis M."/>
            <person name="Van De Peppel L.J.J."/>
        </authorList>
    </citation>
    <scope>NUCLEOTIDE SEQUENCE</scope>
    <source>
        <strain evidence="2">AP01</strain>
        <tissue evidence="2">Mycelium</tissue>
    </source>
</reference>
<gene>
    <name evidence="2" type="ORF">DXG03_008124</name>
</gene>
<sequence>MHDGFEMVARIPYPATVSKFYAIASEVATMCFLHSSGLPVPQVYDYSPTSDNAAKIEYIFMEFVRGKKLSNVWLELEEPDIALVLRQLVKLESRMMSIPFPAGGSLYYTNNLEKVAGRMGFPLNNGGFCISPDVRLHMWFGRRSQLDVDRGPFVGLLDWQHALILPPFLNAGIPGRFQNYNDPVSQAVIPPSLPVNMDKLDYSKQSNVMELYYHCIVHFYYIKNTEEYNKLHHDVFLDPMSMFICHLFYHAGAPWEAETHALKTMLIEATEIWGRLTGEGVPCPIAFKPKDLHEMKELSEKLKTETWVSNEHYKMAKALAELFKLRVLTVLLKELQATTEANWFLDDMDEKDYM</sequence>
<evidence type="ECO:0000259" key="1">
    <source>
        <dbReference type="Pfam" id="PF01636"/>
    </source>
</evidence>
<accession>A0A9P7G1X1</accession>
<dbReference type="GO" id="GO:0005739">
    <property type="term" value="C:mitochondrion"/>
    <property type="evidence" value="ECO:0007669"/>
    <property type="project" value="TreeGrafter"/>
</dbReference>
<dbReference type="SUPFAM" id="SSF56112">
    <property type="entry name" value="Protein kinase-like (PK-like)"/>
    <property type="match status" value="1"/>
</dbReference>
<dbReference type="Proteomes" id="UP000775547">
    <property type="component" value="Unassembled WGS sequence"/>
</dbReference>
<dbReference type="InterPro" id="IPR051035">
    <property type="entry name" value="Mito_inheritance_9"/>
</dbReference>
<proteinExistence type="predicted"/>
<reference evidence="2" key="2">
    <citation type="submission" date="2021-10" db="EMBL/GenBank/DDBJ databases">
        <title>Phylogenomics reveals ancestral predisposition of the termite-cultivated fungus Termitomyces towards a domesticated lifestyle.</title>
        <authorList>
            <person name="Auxier B."/>
            <person name="Grum-Grzhimaylo A."/>
            <person name="Cardenas M.E."/>
            <person name="Lodge J.D."/>
            <person name="Laessoe T."/>
            <person name="Pedersen O."/>
            <person name="Smith M.E."/>
            <person name="Kuyper T.W."/>
            <person name="Franco-Molano E.A."/>
            <person name="Baroni T.J."/>
            <person name="Aanen D.K."/>
        </authorList>
    </citation>
    <scope>NUCLEOTIDE SEQUENCE</scope>
    <source>
        <strain evidence="2">AP01</strain>
        <tissue evidence="2">Mycelium</tissue>
    </source>
</reference>
<evidence type="ECO:0000313" key="3">
    <source>
        <dbReference type="Proteomes" id="UP000775547"/>
    </source>
</evidence>
<comment type="caution">
    <text evidence="2">The sequence shown here is derived from an EMBL/GenBank/DDBJ whole genome shotgun (WGS) entry which is preliminary data.</text>
</comment>
<protein>
    <recommendedName>
        <fullName evidence="1">Aminoglycoside phosphotransferase domain-containing protein</fullName>
    </recommendedName>
</protein>
<organism evidence="2 3">
    <name type="scientific">Asterophora parasitica</name>
    <dbReference type="NCBI Taxonomy" id="117018"/>
    <lineage>
        <taxon>Eukaryota</taxon>
        <taxon>Fungi</taxon>
        <taxon>Dikarya</taxon>
        <taxon>Basidiomycota</taxon>
        <taxon>Agaricomycotina</taxon>
        <taxon>Agaricomycetes</taxon>
        <taxon>Agaricomycetidae</taxon>
        <taxon>Agaricales</taxon>
        <taxon>Tricholomatineae</taxon>
        <taxon>Lyophyllaceae</taxon>
        <taxon>Asterophora</taxon>
    </lineage>
</organism>
<dbReference type="Pfam" id="PF01636">
    <property type="entry name" value="APH"/>
    <property type="match status" value="1"/>
</dbReference>
<dbReference type="PANTHER" id="PTHR36091:SF2">
    <property type="entry name" value="AMINOGLYCOSIDE PHOSPHOTRANSFERASE DOMAIN-CONTAINING PROTEIN"/>
    <property type="match status" value="1"/>
</dbReference>
<name>A0A9P7G1X1_9AGAR</name>
<evidence type="ECO:0000313" key="2">
    <source>
        <dbReference type="EMBL" id="KAG5640548.1"/>
    </source>
</evidence>
<dbReference type="PANTHER" id="PTHR36091">
    <property type="entry name" value="ALTERED INHERITANCE OF MITOCHONDRIA PROTEIN 9, MITOCHONDRIAL"/>
    <property type="match status" value="1"/>
</dbReference>
<feature type="domain" description="Aminoglycoside phosphotransferase" evidence="1">
    <location>
        <begin position="6"/>
        <end position="109"/>
    </location>
</feature>
<keyword evidence="3" id="KW-1185">Reference proteome</keyword>
<dbReference type="InterPro" id="IPR011009">
    <property type="entry name" value="Kinase-like_dom_sf"/>
</dbReference>
<dbReference type="EMBL" id="JABCKV010000645">
    <property type="protein sequence ID" value="KAG5640548.1"/>
    <property type="molecule type" value="Genomic_DNA"/>
</dbReference>